<dbReference type="InterPro" id="IPR036291">
    <property type="entry name" value="NAD(P)-bd_dom_sf"/>
</dbReference>
<protein>
    <recommendedName>
        <fullName evidence="3">3-oxoacyl-[acyl-carrier-protein] reductase</fullName>
    </recommendedName>
</protein>
<sequence>MERLKNKIAVITGASSGIGAGIADLFSSEGADIVVNYLTSKQNAEIVVEKNKSQGRRVIAVQADMSDKNAINHLIQNTLEEFGRIDIWVNNAGADILTSKGENATVYEKLEQLIQTDLKGTINACWSVSETMKDQGHGVIVNMGWDLSIHGFSGINPQIFAATKSAVLGFTRAFAKTVGPEIRVNMVAPGWIITAFAEENMEKPFYQDRLKEIPLGRFGIPRDIAEAVVFLASDESSYLAGESININGGLV</sequence>
<name>A0A382EIV4_9ZZZZ</name>
<gene>
    <name evidence="2" type="ORF">METZ01_LOCUS203600</name>
</gene>
<dbReference type="InterPro" id="IPR002347">
    <property type="entry name" value="SDR_fam"/>
</dbReference>
<dbReference type="AlphaFoldDB" id="A0A382EIV4"/>
<dbReference type="PANTHER" id="PTHR43639:SF9">
    <property type="entry name" value="BLL5898 PROTEIN"/>
    <property type="match status" value="1"/>
</dbReference>
<dbReference type="FunFam" id="3.40.50.720:FF:000084">
    <property type="entry name" value="Short-chain dehydrogenase reductase"/>
    <property type="match status" value="1"/>
</dbReference>
<dbReference type="PANTHER" id="PTHR43639">
    <property type="entry name" value="OXIDOREDUCTASE, SHORT-CHAIN DEHYDROGENASE/REDUCTASE FAMILY (AFU_ORTHOLOGUE AFUA_5G02870)"/>
    <property type="match status" value="1"/>
</dbReference>
<organism evidence="2">
    <name type="scientific">marine metagenome</name>
    <dbReference type="NCBI Taxonomy" id="408172"/>
    <lineage>
        <taxon>unclassified sequences</taxon>
        <taxon>metagenomes</taxon>
        <taxon>ecological metagenomes</taxon>
    </lineage>
</organism>
<accession>A0A382EIV4</accession>
<evidence type="ECO:0008006" key="3">
    <source>
        <dbReference type="Google" id="ProtNLM"/>
    </source>
</evidence>
<dbReference type="Pfam" id="PF13561">
    <property type="entry name" value="adh_short_C2"/>
    <property type="match status" value="1"/>
</dbReference>
<dbReference type="SUPFAM" id="SSF51735">
    <property type="entry name" value="NAD(P)-binding Rossmann-fold domains"/>
    <property type="match status" value="1"/>
</dbReference>
<keyword evidence="1" id="KW-0560">Oxidoreductase</keyword>
<evidence type="ECO:0000313" key="2">
    <source>
        <dbReference type="EMBL" id="SVB50746.1"/>
    </source>
</evidence>
<evidence type="ECO:0000256" key="1">
    <source>
        <dbReference type="ARBA" id="ARBA00023002"/>
    </source>
</evidence>
<dbReference type="PRINTS" id="PR00081">
    <property type="entry name" value="GDHRDH"/>
</dbReference>
<proteinExistence type="predicted"/>
<dbReference type="GO" id="GO:0016491">
    <property type="term" value="F:oxidoreductase activity"/>
    <property type="evidence" value="ECO:0007669"/>
    <property type="project" value="UniProtKB-KW"/>
</dbReference>
<dbReference type="EMBL" id="UINC01044806">
    <property type="protein sequence ID" value="SVB50746.1"/>
    <property type="molecule type" value="Genomic_DNA"/>
</dbReference>
<reference evidence="2" key="1">
    <citation type="submission" date="2018-05" db="EMBL/GenBank/DDBJ databases">
        <authorList>
            <person name="Lanie J.A."/>
            <person name="Ng W.-L."/>
            <person name="Kazmierczak K.M."/>
            <person name="Andrzejewski T.M."/>
            <person name="Davidsen T.M."/>
            <person name="Wayne K.J."/>
            <person name="Tettelin H."/>
            <person name="Glass J.I."/>
            <person name="Rusch D."/>
            <person name="Podicherti R."/>
            <person name="Tsui H.-C.T."/>
            <person name="Winkler M.E."/>
        </authorList>
    </citation>
    <scope>NUCLEOTIDE SEQUENCE</scope>
</reference>
<dbReference type="Gene3D" id="3.40.50.720">
    <property type="entry name" value="NAD(P)-binding Rossmann-like Domain"/>
    <property type="match status" value="1"/>
</dbReference>
<dbReference type="PRINTS" id="PR00080">
    <property type="entry name" value="SDRFAMILY"/>
</dbReference>